<evidence type="ECO:0000313" key="2">
    <source>
        <dbReference type="EMBL" id="KAG7370517.1"/>
    </source>
</evidence>
<dbReference type="EMBL" id="JAGRRH010000004">
    <property type="protein sequence ID" value="KAG7370517.1"/>
    <property type="molecule type" value="Genomic_DNA"/>
</dbReference>
<dbReference type="GO" id="GO:0008168">
    <property type="term" value="F:methyltransferase activity"/>
    <property type="evidence" value="ECO:0007669"/>
    <property type="project" value="UniProtKB-KW"/>
</dbReference>
<protein>
    <submittedName>
        <fullName evidence="2">SET methyltransferase domain containing protein</fullName>
    </submittedName>
</protein>
<dbReference type="OrthoDB" id="52101at2759"/>
<accession>A0A9K3LYB0</accession>
<organism evidence="2 3">
    <name type="scientific">Nitzschia inconspicua</name>
    <dbReference type="NCBI Taxonomy" id="303405"/>
    <lineage>
        <taxon>Eukaryota</taxon>
        <taxon>Sar</taxon>
        <taxon>Stramenopiles</taxon>
        <taxon>Ochrophyta</taxon>
        <taxon>Bacillariophyta</taxon>
        <taxon>Bacillariophyceae</taxon>
        <taxon>Bacillariophycidae</taxon>
        <taxon>Bacillariales</taxon>
        <taxon>Bacillariaceae</taxon>
        <taxon>Nitzschia</taxon>
    </lineage>
</organism>
<feature type="domain" description="SET" evidence="1">
    <location>
        <begin position="183"/>
        <end position="320"/>
    </location>
</feature>
<reference evidence="2" key="2">
    <citation type="submission" date="2021-04" db="EMBL/GenBank/DDBJ databases">
        <authorList>
            <person name="Podell S."/>
        </authorList>
    </citation>
    <scope>NUCLEOTIDE SEQUENCE</scope>
    <source>
        <strain evidence="2">Hildebrandi</strain>
    </source>
</reference>
<feature type="domain" description="SET" evidence="1">
    <location>
        <begin position="817"/>
        <end position="1212"/>
    </location>
</feature>
<evidence type="ECO:0000313" key="3">
    <source>
        <dbReference type="Proteomes" id="UP000693970"/>
    </source>
</evidence>
<comment type="caution">
    <text evidence="2">The sequence shown here is derived from an EMBL/GenBank/DDBJ whole genome shotgun (WGS) entry which is preliminary data.</text>
</comment>
<sequence length="1404" mass="158467">MMAATAIALGGRGFLTDANDDHIGKSHSERSRENAIMHKSRVKDINRILSERFSELHESTYAQYPMHFDKWYDPTADNGPDGKPCFILSTFKAGTPRNEHNSPLSEVPIKRNYTHCYSGPLGEGYYSLNFVRAIEVQDTTGWIQLLFLALLCEFAVPYGEKRAGYMFSMAIASSPPSAFTSCESVFMASSTIPGAGWGVFAGRTYLAGDVIGPSSVAIPVVDLPSDRHLYTSSNVYGSLPEFLWEPANIGAFGEAHNVKLFLPGIMSLVNHHPTLDNVIPSGLLRREQSENSLATSPYYGFHLIATRTIQPNEELFLDYHGAFQTAKHPYLPSPILFPEVYGNPISRNDPPSEYNENSAKGLPFAEDYQQADNIVNALWILHEKLQNGDRNNQDVSHSTNQNRQASVRFTSAQWIDLLYRIRNQELLFHPRAGFIANLLPRTFPELQLAKELGVAKFHLRSHPMSPYRFCLDGIREGEEKNEGLTTAVANKSFKKGQVVAISPLVYIPDGTHAMLMDTKKQNATIQLLQNYCFGHRQANLLLCPTTHAALIGHDREKANVRIQWPLDPYKDDSTAAILASPLQQFMNGTLKSLLVEYVSLSDISEGDELYMDFGGDYDLALANNKYNGQNRKAPPKVLPPNSIVLSSDPSMHPFYSHECNVYPNLKIDPGEEYRSWEDFHSNRMSNRQNWPLQYEQLYGDNQFASWYPCDVVNTNTANGLCDVVVYSKGYPKRAQWDRTIIRRLKNCPKDRIRVVHSPYFSHIHDSNAFRHHIPFPDDLFPLHWRADYKCSSYWNIGVIAESSKTFDYEQSLREVSCGLYIAKSNIPNAGFGLYTSIDIPAADIVIGSSLPAIVVHEPLGRFSWNERWVGKDYVWNGETFEFSHDGYPDFAVMFVNGLFGALANFHTGLVNMVLQGERMHPTLDRRFDPGAGAFSDMAVSTFKSLHPVLAGEELFVSYGENWLSGRPAFKDVPLWANFKEVDRIASSLWSMLQIEGAAIDQRAVPILLASIQNDLVTSHRTKMAMTNVANIEQLDLLVMRNGTAKMTVEARSQVWLMEHGFCLDNFYVKESTILQAGKGAFARRLLKSGSVIHSSPVITTPRSFLDGLDNYTKQAHINSKQLMTNYHFGHPNSTILFLPLTQMIAVNHNSDRMKSGTASNARVEFSKRDAKTRYLLQRPIEDVFGEKYSSIFLDVVATKDIEPDEEIFIDYGESWENAWKNHVKNWRSPCKESADDCFESSRLVSLSMNENRHDILYHRWSDVHLTACRSDTVHPWDSGGKVVYLTNSTDGGVNEYLGFSYEDDGFAYPYLATSLSNPSPCKILKSNPQSDTFDVVYFFSQSQVPFQYRKVNTRTIVHFDGLPSADLLFVNKPLKADLHHPHAFRHEIHIPDSVFPSLWKNKGG</sequence>
<name>A0A9K3LYB0_9STRA</name>
<dbReference type="GO" id="GO:0032259">
    <property type="term" value="P:methylation"/>
    <property type="evidence" value="ECO:0007669"/>
    <property type="project" value="UniProtKB-KW"/>
</dbReference>
<dbReference type="InterPro" id="IPR001214">
    <property type="entry name" value="SET_dom"/>
</dbReference>
<reference evidence="2" key="1">
    <citation type="journal article" date="2021" name="Sci. Rep.">
        <title>Diploid genomic architecture of Nitzschia inconspicua, an elite biomass production diatom.</title>
        <authorList>
            <person name="Oliver A."/>
            <person name="Podell S."/>
            <person name="Pinowska A."/>
            <person name="Traller J.C."/>
            <person name="Smith S.R."/>
            <person name="McClure R."/>
            <person name="Beliaev A."/>
            <person name="Bohutskyi P."/>
            <person name="Hill E.A."/>
            <person name="Rabines A."/>
            <person name="Zheng H."/>
            <person name="Allen L.Z."/>
            <person name="Kuo A."/>
            <person name="Grigoriev I.V."/>
            <person name="Allen A.E."/>
            <person name="Hazlebeck D."/>
            <person name="Allen E.E."/>
        </authorList>
    </citation>
    <scope>NUCLEOTIDE SEQUENCE</scope>
    <source>
        <strain evidence="2">Hildebrandi</strain>
    </source>
</reference>
<keyword evidence="2" id="KW-0808">Transferase</keyword>
<dbReference type="PROSITE" id="PS50280">
    <property type="entry name" value="SET"/>
    <property type="match status" value="2"/>
</dbReference>
<evidence type="ECO:0000259" key="1">
    <source>
        <dbReference type="PROSITE" id="PS50280"/>
    </source>
</evidence>
<keyword evidence="2" id="KW-0489">Methyltransferase</keyword>
<gene>
    <name evidence="2" type="ORF">IV203_019087</name>
</gene>
<proteinExistence type="predicted"/>
<keyword evidence="3" id="KW-1185">Reference proteome</keyword>
<dbReference type="Proteomes" id="UP000693970">
    <property type="component" value="Unassembled WGS sequence"/>
</dbReference>